<dbReference type="PANTHER" id="PTHR38698">
    <property type="entry name" value="EXPRESSED PROTEIN"/>
    <property type="match status" value="1"/>
</dbReference>
<protein>
    <submittedName>
        <fullName evidence="2">Uncharacterized protein</fullName>
    </submittedName>
</protein>
<dbReference type="InParanoid" id="A0A165QLJ4"/>
<feature type="compositionally biased region" description="Polar residues" evidence="1">
    <location>
        <begin position="11"/>
        <end position="20"/>
    </location>
</feature>
<keyword evidence="3" id="KW-1185">Reference proteome</keyword>
<evidence type="ECO:0000256" key="1">
    <source>
        <dbReference type="SAM" id="MobiDB-lite"/>
    </source>
</evidence>
<sequence length="367" mass="39363">MDSDDLFGSSVWATGSSTPNLPAKETLDLVDDDEPAFGDIAVAPASDAAFDDFDDFNEPTAGTDDTFGDDFGDFGEAQEPLSATGFDEPVLAAAPLVAEPDPLWGEAWHPLRLEPMPPPHELAEQVETLLAPIYDSDHLAQFLSDDGIRQAEGLNQTLVTPESRALFQSIFASYPPATRPPDWIRSRIRRQHLISLGIPINLDEVLPQANGKPMPELQITTRPASTPPGELGKRSPAVRNVPASSYPSRSGTPQPQSARPGPSSAAQSLGLGPKPSLDKSKVNEMLELETDSLSILPLTKLQSHLVTMRNLTADASAVLTHLLQTKDALQQDSETYNGLIGELVGEATRSKIAQRGRAGSKRSSAFS</sequence>
<name>A0A165QLJ4_EXIGL</name>
<dbReference type="Pfam" id="PF17104">
    <property type="entry name" value="YBL010C_LAA2"/>
    <property type="match status" value="1"/>
</dbReference>
<dbReference type="EMBL" id="KV425882">
    <property type="protein sequence ID" value="KZW03787.1"/>
    <property type="molecule type" value="Genomic_DNA"/>
</dbReference>
<dbReference type="OrthoDB" id="5378975at2759"/>
<reference evidence="2 3" key="1">
    <citation type="journal article" date="2016" name="Mol. Biol. Evol.">
        <title>Comparative Genomics of Early-Diverging Mushroom-Forming Fungi Provides Insights into the Origins of Lignocellulose Decay Capabilities.</title>
        <authorList>
            <person name="Nagy L.G."/>
            <person name="Riley R."/>
            <person name="Tritt A."/>
            <person name="Adam C."/>
            <person name="Daum C."/>
            <person name="Floudas D."/>
            <person name="Sun H."/>
            <person name="Yadav J.S."/>
            <person name="Pangilinan J."/>
            <person name="Larsson K.H."/>
            <person name="Matsuura K."/>
            <person name="Barry K."/>
            <person name="Labutti K."/>
            <person name="Kuo R."/>
            <person name="Ohm R.A."/>
            <person name="Bhattacharya S.S."/>
            <person name="Shirouzu T."/>
            <person name="Yoshinaga Y."/>
            <person name="Martin F.M."/>
            <person name="Grigoriev I.V."/>
            <person name="Hibbett D.S."/>
        </authorList>
    </citation>
    <scope>NUCLEOTIDE SEQUENCE [LARGE SCALE GENOMIC DNA]</scope>
    <source>
        <strain evidence="2 3">HHB12029</strain>
    </source>
</reference>
<dbReference type="STRING" id="1314781.A0A165QLJ4"/>
<feature type="region of interest" description="Disordered" evidence="1">
    <location>
        <begin position="51"/>
        <end position="80"/>
    </location>
</feature>
<dbReference type="AlphaFoldDB" id="A0A165QLJ4"/>
<accession>A0A165QLJ4</accession>
<proteinExistence type="predicted"/>
<evidence type="ECO:0000313" key="3">
    <source>
        <dbReference type="Proteomes" id="UP000077266"/>
    </source>
</evidence>
<organism evidence="2 3">
    <name type="scientific">Exidia glandulosa HHB12029</name>
    <dbReference type="NCBI Taxonomy" id="1314781"/>
    <lineage>
        <taxon>Eukaryota</taxon>
        <taxon>Fungi</taxon>
        <taxon>Dikarya</taxon>
        <taxon>Basidiomycota</taxon>
        <taxon>Agaricomycotina</taxon>
        <taxon>Agaricomycetes</taxon>
        <taxon>Auriculariales</taxon>
        <taxon>Exidiaceae</taxon>
        <taxon>Exidia</taxon>
    </lineage>
</organism>
<evidence type="ECO:0000313" key="2">
    <source>
        <dbReference type="EMBL" id="KZW03787.1"/>
    </source>
</evidence>
<dbReference type="InterPro" id="IPR031355">
    <property type="entry name" value="YBL010C/LAA2-like"/>
</dbReference>
<dbReference type="Proteomes" id="UP000077266">
    <property type="component" value="Unassembled WGS sequence"/>
</dbReference>
<feature type="region of interest" description="Disordered" evidence="1">
    <location>
        <begin position="207"/>
        <end position="278"/>
    </location>
</feature>
<gene>
    <name evidence="2" type="ORF">EXIGLDRAFT_663071</name>
</gene>
<feature type="compositionally biased region" description="Polar residues" evidence="1">
    <location>
        <begin position="242"/>
        <end position="257"/>
    </location>
</feature>
<feature type="region of interest" description="Disordered" evidence="1">
    <location>
        <begin position="1"/>
        <end position="23"/>
    </location>
</feature>
<dbReference type="PANTHER" id="PTHR38698:SF1">
    <property type="entry name" value="FUNGAL PROTEIN"/>
    <property type="match status" value="1"/>
</dbReference>